<reference evidence="2" key="1">
    <citation type="journal article" date="2017" name="Nat. Microbiol.">
        <title>Global analysis of biosynthetic gene clusters reveals vast potential of secondary metabolite production in Penicillium species.</title>
        <authorList>
            <person name="Nielsen J.C."/>
            <person name="Grijseels S."/>
            <person name="Prigent S."/>
            <person name="Ji B."/>
            <person name="Dainat J."/>
            <person name="Nielsen K.F."/>
            <person name="Frisvad J.C."/>
            <person name="Workman M."/>
            <person name="Nielsen J."/>
        </authorList>
    </citation>
    <scope>NUCLEOTIDE SEQUENCE [LARGE SCALE GENOMIC DNA]</scope>
    <source>
        <strain evidence="2">IBT 13039</strain>
    </source>
</reference>
<keyword evidence="2" id="KW-1185">Reference proteome</keyword>
<comment type="caution">
    <text evidence="1">The sequence shown here is derived from an EMBL/GenBank/DDBJ whole genome shotgun (WGS) entry which is preliminary data.</text>
</comment>
<proteinExistence type="predicted"/>
<evidence type="ECO:0000313" key="2">
    <source>
        <dbReference type="Proteomes" id="UP000191691"/>
    </source>
</evidence>
<protein>
    <submittedName>
        <fullName evidence="1">Uncharacterized protein</fullName>
    </submittedName>
</protein>
<sequence length="62" mass="7160">MASTALPYRPLSSYGEADYRIIRPGRNFYPRTKKRCTFCFLVGKLITVYTNVCRDPPNGDIR</sequence>
<accession>A0A1V6Y567</accession>
<gene>
    <name evidence="1" type="ORF">PENNAL_c0036G03196</name>
</gene>
<dbReference type="AlphaFoldDB" id="A0A1V6Y567"/>
<name>A0A1V6Y567_PENNA</name>
<organism evidence="1 2">
    <name type="scientific">Penicillium nalgiovense</name>
    <dbReference type="NCBI Taxonomy" id="60175"/>
    <lineage>
        <taxon>Eukaryota</taxon>
        <taxon>Fungi</taxon>
        <taxon>Dikarya</taxon>
        <taxon>Ascomycota</taxon>
        <taxon>Pezizomycotina</taxon>
        <taxon>Eurotiomycetes</taxon>
        <taxon>Eurotiomycetidae</taxon>
        <taxon>Eurotiales</taxon>
        <taxon>Aspergillaceae</taxon>
        <taxon>Penicillium</taxon>
    </lineage>
</organism>
<evidence type="ECO:0000313" key="1">
    <source>
        <dbReference type="EMBL" id="OQE82495.1"/>
    </source>
</evidence>
<dbReference type="EMBL" id="MOOB01000036">
    <property type="protein sequence ID" value="OQE82495.1"/>
    <property type="molecule type" value="Genomic_DNA"/>
</dbReference>
<dbReference type="Proteomes" id="UP000191691">
    <property type="component" value="Unassembled WGS sequence"/>
</dbReference>